<name>A0A0F9NZ07_9ZZZZ</name>
<reference evidence="1" key="1">
    <citation type="journal article" date="2015" name="Nature">
        <title>Complex archaea that bridge the gap between prokaryotes and eukaryotes.</title>
        <authorList>
            <person name="Spang A."/>
            <person name="Saw J.H."/>
            <person name="Jorgensen S.L."/>
            <person name="Zaremba-Niedzwiedzka K."/>
            <person name="Martijn J."/>
            <person name="Lind A.E."/>
            <person name="van Eijk R."/>
            <person name="Schleper C."/>
            <person name="Guy L."/>
            <person name="Ettema T.J."/>
        </authorList>
    </citation>
    <scope>NUCLEOTIDE SEQUENCE</scope>
</reference>
<gene>
    <name evidence="1" type="ORF">LCGC14_1278490</name>
</gene>
<evidence type="ECO:0008006" key="2">
    <source>
        <dbReference type="Google" id="ProtNLM"/>
    </source>
</evidence>
<dbReference type="SUPFAM" id="SSF57903">
    <property type="entry name" value="FYVE/PHD zinc finger"/>
    <property type="match status" value="1"/>
</dbReference>
<evidence type="ECO:0000313" key="1">
    <source>
        <dbReference type="EMBL" id="KKM86487.1"/>
    </source>
</evidence>
<dbReference type="InterPro" id="IPR036465">
    <property type="entry name" value="vWFA_dom_sf"/>
</dbReference>
<dbReference type="AlphaFoldDB" id="A0A0F9NZ07"/>
<sequence length="337" mass="38636">MPTLSEDTLILYGLTPGVTELNYVFDALREFFDVKTSKDASDRFNIILFQDFGPNYLEDFTLNSEYILTALRSLEPMLVRANIAGGIFVAVTFIIDVFKKISEKCFRLIVLTDSGSHKIPDQYIPALQNLIEKVKDIPFFIDIIRIDVDDDPKEDLKLMNLVNNCNGSVHEINDLRGLDSILEILALKREITPLSPFKKEVKEIPKEYHPFYRNLADELKKTEIAETCSICFQKDNEELVQCPRCETLSHKKCCAYWAKSSNIGISDVFRCHNCFNLVNLDKIFVEMIKYEKSLKIILGSKATEKDYIEYLKGLETELGPEIIQIEDPMALPSNYSD</sequence>
<proteinExistence type="predicted"/>
<comment type="caution">
    <text evidence="1">The sequence shown here is derived from an EMBL/GenBank/DDBJ whole genome shotgun (WGS) entry which is preliminary data.</text>
</comment>
<organism evidence="1">
    <name type="scientific">marine sediment metagenome</name>
    <dbReference type="NCBI Taxonomy" id="412755"/>
    <lineage>
        <taxon>unclassified sequences</taxon>
        <taxon>metagenomes</taxon>
        <taxon>ecological metagenomes</taxon>
    </lineage>
</organism>
<dbReference type="InterPro" id="IPR011011">
    <property type="entry name" value="Znf_FYVE_PHD"/>
</dbReference>
<dbReference type="Gene3D" id="3.40.50.410">
    <property type="entry name" value="von Willebrand factor, type A domain"/>
    <property type="match status" value="1"/>
</dbReference>
<dbReference type="EMBL" id="LAZR01007248">
    <property type="protein sequence ID" value="KKM86487.1"/>
    <property type="molecule type" value="Genomic_DNA"/>
</dbReference>
<dbReference type="SUPFAM" id="SSF53300">
    <property type="entry name" value="vWA-like"/>
    <property type="match status" value="1"/>
</dbReference>
<protein>
    <recommendedName>
        <fullName evidence="2">VWFA domain-containing protein</fullName>
    </recommendedName>
</protein>
<accession>A0A0F9NZ07</accession>